<dbReference type="Gene3D" id="3.90.226.10">
    <property type="entry name" value="2-enoyl-CoA Hydratase, Chain A, domain 1"/>
    <property type="match status" value="1"/>
</dbReference>
<feature type="domain" description="Tail specific protease" evidence="2">
    <location>
        <begin position="268"/>
        <end position="466"/>
    </location>
</feature>
<dbReference type="Pfam" id="PF03572">
    <property type="entry name" value="Peptidase_S41"/>
    <property type="match status" value="1"/>
</dbReference>
<keyword evidence="1" id="KW-0732">Signal</keyword>
<comment type="caution">
    <text evidence="3">The sequence shown here is derived from an EMBL/GenBank/DDBJ whole genome shotgun (WGS) entry which is preliminary data.</text>
</comment>
<evidence type="ECO:0000313" key="3">
    <source>
        <dbReference type="EMBL" id="GGX38392.1"/>
    </source>
</evidence>
<dbReference type="RefSeq" id="WP_189356531.1">
    <property type="nucleotide sequence ID" value="NZ_BMYU01000003.1"/>
</dbReference>
<sequence length="505" mass="56338">MKNLITSLRIALLAGAIFSSNASAQSLPSVPETPEAWKQAARNDIEAAFLETKNNHPGMADPQNPGFFARLIQAKERSLEYADAVTDAGGYRAALQIFNTMIHDGHAGVRVTLPPDSPYTQKWPGFHAVWRADKMMVYASELAEVPAGATLHSCDGQAVSAWLQSNVFPFSGHAENPGDWWTHAEKLMRDNGNPFIKLPAKCELELDGKHWLHHLRWTKISAQGKEWERRASDGEQLPVGMTSPKPGWFWIAAQTFSPDESQRAAYRKMYQDIREKRNELLKASAIVIDLRHNRGGSSGWSRDLAKALWGEERVNRRVKAYFAETQVWWRASEGNIAYLENLVGVLRKEAQLPVADTLEKIAAQMRLARQADEPFFKAVAAPVTMSMQEAKQDLASDPPALQRPVYVIVPSRCVSACLDALDVFQLFEGVRFIGAPSGADSTYMEVRTVALPSGLGVTVIPNKVYLNRPRGNGIAYQPQIVFGKLEWSTKNFMHMMEDDIARKPL</sequence>
<dbReference type="EMBL" id="BMYU01000003">
    <property type="protein sequence ID" value="GGX38392.1"/>
    <property type="molecule type" value="Genomic_DNA"/>
</dbReference>
<dbReference type="InterPro" id="IPR029045">
    <property type="entry name" value="ClpP/crotonase-like_dom_sf"/>
</dbReference>
<reference evidence="4" key="1">
    <citation type="journal article" date="2019" name="Int. J. Syst. Evol. Microbiol.">
        <title>The Global Catalogue of Microorganisms (GCM) 10K type strain sequencing project: providing services to taxonomists for standard genome sequencing and annotation.</title>
        <authorList>
            <consortium name="The Broad Institute Genomics Platform"/>
            <consortium name="The Broad Institute Genome Sequencing Center for Infectious Disease"/>
            <person name="Wu L."/>
            <person name="Ma J."/>
        </authorList>
    </citation>
    <scope>NUCLEOTIDE SEQUENCE [LARGE SCALE GENOMIC DNA]</scope>
    <source>
        <strain evidence="4">KCTC 23917</strain>
    </source>
</reference>
<keyword evidence="4" id="KW-1185">Reference proteome</keyword>
<protein>
    <recommendedName>
        <fullName evidence="2">Tail specific protease domain-containing protein</fullName>
    </recommendedName>
</protein>
<feature type="chain" id="PRO_5046337868" description="Tail specific protease domain-containing protein" evidence="1">
    <location>
        <begin position="25"/>
        <end position="505"/>
    </location>
</feature>
<evidence type="ECO:0000256" key="1">
    <source>
        <dbReference type="SAM" id="SignalP"/>
    </source>
</evidence>
<dbReference type="InterPro" id="IPR005151">
    <property type="entry name" value="Tail-specific_protease"/>
</dbReference>
<accession>A0ABQ2XXS6</accession>
<dbReference type="Proteomes" id="UP000653343">
    <property type="component" value="Unassembled WGS sequence"/>
</dbReference>
<proteinExistence type="predicted"/>
<gene>
    <name evidence="3" type="ORF">GCM10010946_15800</name>
</gene>
<organism evidence="3 4">
    <name type="scientific">Undibacterium squillarum</name>
    <dbReference type="NCBI Taxonomy" id="1131567"/>
    <lineage>
        <taxon>Bacteria</taxon>
        <taxon>Pseudomonadati</taxon>
        <taxon>Pseudomonadota</taxon>
        <taxon>Betaproteobacteria</taxon>
        <taxon>Burkholderiales</taxon>
        <taxon>Oxalobacteraceae</taxon>
        <taxon>Undibacterium</taxon>
    </lineage>
</organism>
<name>A0ABQ2XXS6_9BURK</name>
<dbReference type="SUPFAM" id="SSF52096">
    <property type="entry name" value="ClpP/crotonase"/>
    <property type="match status" value="1"/>
</dbReference>
<evidence type="ECO:0000259" key="2">
    <source>
        <dbReference type="Pfam" id="PF03572"/>
    </source>
</evidence>
<feature type="signal peptide" evidence="1">
    <location>
        <begin position="1"/>
        <end position="24"/>
    </location>
</feature>
<evidence type="ECO:0000313" key="4">
    <source>
        <dbReference type="Proteomes" id="UP000653343"/>
    </source>
</evidence>